<feature type="domain" description="Aldehyde dehydrogenase" evidence="4">
    <location>
        <begin position="151"/>
        <end position="445"/>
    </location>
</feature>
<dbReference type="CDD" id="cd07090">
    <property type="entry name" value="ALDH_F9_TMBADH"/>
    <property type="match status" value="1"/>
</dbReference>
<dbReference type="InterPro" id="IPR016162">
    <property type="entry name" value="Ald_DH_N"/>
</dbReference>
<keyword evidence="1 3" id="KW-0560">Oxidoreductase</keyword>
<keyword evidence="6" id="KW-1185">Reference proteome</keyword>
<dbReference type="InterPro" id="IPR015590">
    <property type="entry name" value="Aldehyde_DH_dom"/>
</dbReference>
<comment type="similarity">
    <text evidence="3">Belongs to the aldehyde dehydrogenase family.</text>
</comment>
<proteinExistence type="inferred from homology"/>
<reference evidence="5" key="3">
    <citation type="submission" date="2025-09" db="UniProtKB">
        <authorList>
            <consortium name="Ensembl"/>
        </authorList>
    </citation>
    <scope>IDENTIFICATION</scope>
    <source>
        <strain evidence="5">breed Abyssinian</strain>
    </source>
</reference>
<evidence type="ECO:0000313" key="6">
    <source>
        <dbReference type="Proteomes" id="UP000823872"/>
    </source>
</evidence>
<reference evidence="5 6" key="1">
    <citation type="submission" date="2021-02" db="EMBL/GenBank/DDBJ databases">
        <title>Safari Cat Assemblies.</title>
        <authorList>
            <person name="Bredemeyer K.R."/>
            <person name="Murphy W.J."/>
        </authorList>
    </citation>
    <scope>NUCLEOTIDE SEQUENCE [LARGE SCALE GENOMIC DNA]</scope>
</reference>
<dbReference type="PROSITE" id="PS00070">
    <property type="entry name" value="ALDEHYDE_DEHYDR_CYS"/>
    <property type="match status" value="1"/>
</dbReference>
<dbReference type="InterPro" id="IPR016161">
    <property type="entry name" value="Ald_DH/histidinol_DH"/>
</dbReference>
<dbReference type="PANTHER" id="PTHR11699">
    <property type="entry name" value="ALDEHYDE DEHYDROGENASE-RELATED"/>
    <property type="match status" value="1"/>
</dbReference>
<sequence>MFFRGGLVAFSPCVRALRPGPVAAMNTGSFVVSQPLNYRGGARVEPVDASGTEKAFEPATGRVIATFACSGEKEVNLAVQDAKAAFKIWSQKSGMERCRVLLEAARIIRERRDEIATVETINNGKSIFEARWDVDTSWQCLEYYAGLAGSMAGNAMIFKPSPFTPVSVLLLAEIYTEAGVPPGLFNVVQGGAATGQFLCLHRDVAKVSFTGSVPTGSKIMEMAAKGIKPITLELGGKSPLIIFSDCDLENAVKGALMANFLTQGEVCCNGTRVFVQKEILEKFTKEVVKRTQGIKIGDPLLEGTRMGPLINRPHLERVLGFIKLAKEQGAKVLCGGDVFVPEDPKLKDGYYMRPCVLTDCRDDMTCVREEIFGPVMSILSFDTEAEVLERANNTTFGLAAGVFTRDIQRAHRVVAGLQAGMCFINNYNVSPVELPFGGYKKSGEEPESVDANPACRDTGCNSDRTDQVSEHSCLRITWESIQILVLPRPAAVISGNGNQASSYFPFLSPKALQKVLMCI</sequence>
<dbReference type="Gene3D" id="3.40.309.10">
    <property type="entry name" value="Aldehyde Dehydrogenase, Chain A, domain 2"/>
    <property type="match status" value="1"/>
</dbReference>
<accession>A0ABI7W1L9</accession>
<reference evidence="5" key="2">
    <citation type="submission" date="2025-08" db="UniProtKB">
        <authorList>
            <consortium name="Ensembl"/>
        </authorList>
    </citation>
    <scope>IDENTIFICATION</scope>
    <source>
        <strain evidence="5">breed Abyssinian</strain>
    </source>
</reference>
<dbReference type="InterPro" id="IPR016160">
    <property type="entry name" value="Ald_DH_CS_CYS"/>
</dbReference>
<feature type="domain" description="Aldehyde dehydrogenase" evidence="4">
    <location>
        <begin position="52"/>
        <end position="150"/>
    </location>
</feature>
<evidence type="ECO:0000259" key="4">
    <source>
        <dbReference type="Pfam" id="PF00171"/>
    </source>
</evidence>
<dbReference type="Proteomes" id="UP000823872">
    <property type="component" value="Chromosome F1"/>
</dbReference>
<protein>
    <recommendedName>
        <fullName evidence="4">Aldehyde dehydrogenase domain-containing protein</fullName>
    </recommendedName>
</protein>
<dbReference type="Gene3D" id="3.40.605.10">
    <property type="entry name" value="Aldehyde Dehydrogenase, Chain A, domain 1"/>
    <property type="match status" value="2"/>
</dbReference>
<evidence type="ECO:0000256" key="3">
    <source>
        <dbReference type="RuleBase" id="RU003345"/>
    </source>
</evidence>
<dbReference type="Pfam" id="PF00171">
    <property type="entry name" value="Aldedh"/>
    <property type="match status" value="2"/>
</dbReference>
<name>A0ABI7W1L9_FELCA</name>
<gene>
    <name evidence="5" type="primary">ALDH9A1</name>
</gene>
<dbReference type="InterPro" id="IPR016163">
    <property type="entry name" value="Ald_DH_C"/>
</dbReference>
<dbReference type="Ensembl" id="ENSFCTT00005006643.1">
    <property type="protein sequence ID" value="ENSFCTP00005004269.1"/>
    <property type="gene ID" value="ENSFCTG00005002480.1"/>
</dbReference>
<evidence type="ECO:0000256" key="2">
    <source>
        <dbReference type="PROSITE-ProRule" id="PRU10007"/>
    </source>
</evidence>
<dbReference type="InterPro" id="IPR029510">
    <property type="entry name" value="Ald_DH_CS_GLU"/>
</dbReference>
<evidence type="ECO:0000313" key="5">
    <source>
        <dbReference type="Ensembl" id="ENSFCTP00005004269.1"/>
    </source>
</evidence>
<dbReference type="SUPFAM" id="SSF53720">
    <property type="entry name" value="ALDH-like"/>
    <property type="match status" value="1"/>
</dbReference>
<dbReference type="GeneTree" id="ENSGT00940000163309"/>
<organism evidence="5 6">
    <name type="scientific">Felis catus</name>
    <name type="common">Cat</name>
    <name type="synonym">Felis silvestris catus</name>
    <dbReference type="NCBI Taxonomy" id="9685"/>
    <lineage>
        <taxon>Eukaryota</taxon>
        <taxon>Metazoa</taxon>
        <taxon>Chordata</taxon>
        <taxon>Craniata</taxon>
        <taxon>Vertebrata</taxon>
        <taxon>Euteleostomi</taxon>
        <taxon>Mammalia</taxon>
        <taxon>Eutheria</taxon>
        <taxon>Laurasiatheria</taxon>
        <taxon>Carnivora</taxon>
        <taxon>Feliformia</taxon>
        <taxon>Felidae</taxon>
        <taxon>Felinae</taxon>
        <taxon>Felis</taxon>
    </lineage>
</organism>
<feature type="active site" evidence="2">
    <location>
        <position position="233"/>
    </location>
</feature>
<evidence type="ECO:0000256" key="1">
    <source>
        <dbReference type="ARBA" id="ARBA00023002"/>
    </source>
</evidence>
<dbReference type="PROSITE" id="PS00687">
    <property type="entry name" value="ALDEHYDE_DEHYDR_GLU"/>
    <property type="match status" value="1"/>
</dbReference>